<dbReference type="SUPFAM" id="SSF53335">
    <property type="entry name" value="S-adenosyl-L-methionine-dependent methyltransferases"/>
    <property type="match status" value="1"/>
</dbReference>
<dbReference type="PANTHER" id="PTHR23108">
    <property type="entry name" value="METHYLTRANSFERASE-RELATED"/>
    <property type="match status" value="1"/>
</dbReference>
<dbReference type="EMBL" id="PZQS01000001">
    <property type="protein sequence ID" value="PVD39253.1"/>
    <property type="molecule type" value="Genomic_DNA"/>
</dbReference>
<reference evidence="1 2" key="1">
    <citation type="submission" date="2018-04" db="EMBL/GenBank/DDBJ databases">
        <title>The genome of golden apple snail Pomacea canaliculata provides insight into stress tolerance and invasive adaptation.</title>
        <authorList>
            <person name="Liu C."/>
            <person name="Liu B."/>
            <person name="Ren Y."/>
            <person name="Zhang Y."/>
            <person name="Wang H."/>
            <person name="Li S."/>
            <person name="Jiang F."/>
            <person name="Yin L."/>
            <person name="Zhang G."/>
            <person name="Qian W."/>
            <person name="Fan W."/>
        </authorList>
    </citation>
    <scope>NUCLEOTIDE SEQUENCE [LARGE SCALE GENOMIC DNA]</scope>
    <source>
        <strain evidence="1">SZHN2017</strain>
        <tissue evidence="1">Muscle</tissue>
    </source>
</reference>
<dbReference type="OrthoDB" id="46564at2759"/>
<name>A0A2T7Q0Q8_POMCA</name>
<dbReference type="AlphaFoldDB" id="A0A2T7Q0Q8"/>
<evidence type="ECO:0000313" key="1">
    <source>
        <dbReference type="EMBL" id="PVD39253.1"/>
    </source>
</evidence>
<dbReference type="Proteomes" id="UP000245119">
    <property type="component" value="Linkage Group LG1"/>
</dbReference>
<dbReference type="OMA" id="MYAREVI"/>
<organism evidence="1 2">
    <name type="scientific">Pomacea canaliculata</name>
    <name type="common">Golden apple snail</name>
    <dbReference type="NCBI Taxonomy" id="400727"/>
    <lineage>
        <taxon>Eukaryota</taxon>
        <taxon>Metazoa</taxon>
        <taxon>Spiralia</taxon>
        <taxon>Lophotrochozoa</taxon>
        <taxon>Mollusca</taxon>
        <taxon>Gastropoda</taxon>
        <taxon>Caenogastropoda</taxon>
        <taxon>Architaenioglossa</taxon>
        <taxon>Ampullarioidea</taxon>
        <taxon>Ampullariidae</taxon>
        <taxon>Pomacea</taxon>
    </lineage>
</organism>
<protein>
    <recommendedName>
        <fullName evidence="3">Methyltransferase-like protein 22</fullName>
    </recommendedName>
</protein>
<sequence>MESDDDDDNERQFLSEVHMASLAEDLGVNRRVSRFFFQIPKALRPNIDCDGGSVVEDQKRGILQDAVPSKEIQEILQGSSYNGEACKYDDDEDGDPVISRQSIQQQKRDNSNTYDAVITLEHAMTTPLKDVGHQVWLGALLLCDFMLYAWQSFHEAIVLDLGAGVGLTSIVAAYIAQTVFCTDKGDPLLKLAQRNVERNTDTLPVKGEVRVRELDWNTQAFPSPEYNQRQTRSEFPFRAQDLQVLENCSVILAAEVVYDVELTDVFFRFLYSILIRPPAKTAYLTVEKRQVFSIADLDIVSPAYEQFRENLADLASVDQGPVRFVCTQVDTNFPQFFQYQRVKELELWKVEVAFTNS</sequence>
<accession>A0A2T7Q0Q8</accession>
<dbReference type="CDD" id="cd02440">
    <property type="entry name" value="AdoMet_MTases"/>
    <property type="match status" value="1"/>
</dbReference>
<dbReference type="Pfam" id="PF10294">
    <property type="entry name" value="Methyltransf_16"/>
    <property type="match status" value="1"/>
</dbReference>
<dbReference type="GO" id="GO:0008276">
    <property type="term" value="F:protein methyltransferase activity"/>
    <property type="evidence" value="ECO:0007669"/>
    <property type="project" value="InterPro"/>
</dbReference>
<gene>
    <name evidence="1" type="ORF">C0Q70_01881</name>
</gene>
<evidence type="ECO:0008006" key="3">
    <source>
        <dbReference type="Google" id="ProtNLM"/>
    </source>
</evidence>
<dbReference type="InterPro" id="IPR038899">
    <property type="entry name" value="METTL22"/>
</dbReference>
<dbReference type="InterPro" id="IPR029063">
    <property type="entry name" value="SAM-dependent_MTases_sf"/>
</dbReference>
<dbReference type="PANTHER" id="PTHR23108:SF0">
    <property type="entry name" value="METHYLTRANSFERASE-LIKE PROTEIN 22"/>
    <property type="match status" value="1"/>
</dbReference>
<dbReference type="STRING" id="400727.A0A2T7Q0Q8"/>
<dbReference type="InterPro" id="IPR019410">
    <property type="entry name" value="Methyltransf_16"/>
</dbReference>
<keyword evidence="2" id="KW-1185">Reference proteome</keyword>
<comment type="caution">
    <text evidence="1">The sequence shown here is derived from an EMBL/GenBank/DDBJ whole genome shotgun (WGS) entry which is preliminary data.</text>
</comment>
<dbReference type="GO" id="GO:0005634">
    <property type="term" value="C:nucleus"/>
    <property type="evidence" value="ECO:0007669"/>
    <property type="project" value="TreeGrafter"/>
</dbReference>
<proteinExistence type="predicted"/>
<dbReference type="Gene3D" id="3.40.50.150">
    <property type="entry name" value="Vaccinia Virus protein VP39"/>
    <property type="match status" value="1"/>
</dbReference>
<evidence type="ECO:0000313" key="2">
    <source>
        <dbReference type="Proteomes" id="UP000245119"/>
    </source>
</evidence>